<dbReference type="AlphaFoldDB" id="A0A497WV82"/>
<name>A0A497WV82_9RHOB</name>
<keyword evidence="5" id="KW-1185">Reference proteome</keyword>
<dbReference type="PANTHER" id="PTHR16943:SF8">
    <property type="entry name" value="2-METHYLCITRATE DEHYDRATASE"/>
    <property type="match status" value="1"/>
</dbReference>
<protein>
    <submittedName>
        <fullName evidence="4">2-methylcitrate dehydratase PrpD</fullName>
    </submittedName>
</protein>
<accession>A0A497WV82</accession>
<evidence type="ECO:0000313" key="4">
    <source>
        <dbReference type="EMBL" id="RLJ59904.1"/>
    </source>
</evidence>
<evidence type="ECO:0000259" key="3">
    <source>
        <dbReference type="Pfam" id="PF19305"/>
    </source>
</evidence>
<dbReference type="InterPro" id="IPR042183">
    <property type="entry name" value="MmgE/PrpD_sf_1"/>
</dbReference>
<dbReference type="SUPFAM" id="SSF103378">
    <property type="entry name" value="2-methylcitrate dehydratase PrpD"/>
    <property type="match status" value="1"/>
</dbReference>
<feature type="domain" description="MmgE/PrpD C-terminal" evidence="3">
    <location>
        <begin position="271"/>
        <end position="439"/>
    </location>
</feature>
<proteinExistence type="inferred from homology"/>
<feature type="domain" description="MmgE/PrpD N-terminal" evidence="2">
    <location>
        <begin position="19"/>
        <end position="246"/>
    </location>
</feature>
<dbReference type="RefSeq" id="WP_121020654.1">
    <property type="nucleotide sequence ID" value="NZ_RCCE01000001.1"/>
</dbReference>
<organism evidence="4 5">
    <name type="scientific">Litoreibacter meonggei</name>
    <dbReference type="NCBI Taxonomy" id="1049199"/>
    <lineage>
        <taxon>Bacteria</taxon>
        <taxon>Pseudomonadati</taxon>
        <taxon>Pseudomonadota</taxon>
        <taxon>Alphaproteobacteria</taxon>
        <taxon>Rhodobacterales</taxon>
        <taxon>Roseobacteraceae</taxon>
        <taxon>Litoreibacter</taxon>
    </lineage>
</organism>
<dbReference type="InterPro" id="IPR005656">
    <property type="entry name" value="MmgE_PrpD"/>
</dbReference>
<dbReference type="Pfam" id="PF03972">
    <property type="entry name" value="MmgE_PrpD_N"/>
    <property type="match status" value="1"/>
</dbReference>
<dbReference type="Gene3D" id="3.30.1330.120">
    <property type="entry name" value="2-methylcitrate dehydratase PrpD"/>
    <property type="match status" value="1"/>
</dbReference>
<evidence type="ECO:0000313" key="5">
    <source>
        <dbReference type="Proteomes" id="UP000269157"/>
    </source>
</evidence>
<comment type="similarity">
    <text evidence="1">Belongs to the PrpD family.</text>
</comment>
<dbReference type="Gene3D" id="1.10.4100.10">
    <property type="entry name" value="2-methylcitrate dehydratase PrpD"/>
    <property type="match status" value="1"/>
</dbReference>
<comment type="caution">
    <text evidence="4">The sequence shown here is derived from an EMBL/GenBank/DDBJ whole genome shotgun (WGS) entry which is preliminary data.</text>
</comment>
<dbReference type="OrthoDB" id="9795089at2"/>
<evidence type="ECO:0000259" key="2">
    <source>
        <dbReference type="Pfam" id="PF03972"/>
    </source>
</evidence>
<dbReference type="InterPro" id="IPR045337">
    <property type="entry name" value="MmgE_PrpD_C"/>
</dbReference>
<sequence>MTEMETLNGPKPSFSTVNEWLRGLNGDDIPPQVMTTAKLLVLDLLGVLAAAHKLDAGRIARDHAVRHWAAGADAPHARLAFDARAASLPGAAFAMATQLDNLDAHDGWQPSKGHAGAALLPALMALAEDAEELPGREALVLMIAGYEISYRAAAALHATVPDYHTSGAWNALGCVAMGARLRGVSNGVFRHALGIAEYHAPRSQMMREIANPTMLHDGTGFGAPVGLYALLVAEDGFTGAPAATFEFDDAAEHWSDLGQNWLTCQQYVKPYPICRWAHAPIDAALGLRVAHNIDPQDIVSIEVHTFKYSADLSASVPDTSPKAQYSLAWPVACAFARGGVGVDEVMPETFGDPELIRLTNLVTPYVDAALEADYPARRQASVRVILRDGRCFDSGVVEASGGPDPQPTEAEIVTKFRRFAGSVLGADQVAELEKMVMELDSFGADFKALVDLVCHMKVDA</sequence>
<dbReference type="InterPro" id="IPR042188">
    <property type="entry name" value="MmgE/PrpD_sf_2"/>
</dbReference>
<dbReference type="InterPro" id="IPR045336">
    <property type="entry name" value="MmgE_PrpD_N"/>
</dbReference>
<dbReference type="EMBL" id="RCCE01000001">
    <property type="protein sequence ID" value="RLJ59904.1"/>
    <property type="molecule type" value="Genomic_DNA"/>
</dbReference>
<dbReference type="Proteomes" id="UP000269157">
    <property type="component" value="Unassembled WGS sequence"/>
</dbReference>
<dbReference type="InterPro" id="IPR036148">
    <property type="entry name" value="MmgE/PrpD_sf"/>
</dbReference>
<evidence type="ECO:0000256" key="1">
    <source>
        <dbReference type="ARBA" id="ARBA00006174"/>
    </source>
</evidence>
<dbReference type="PANTHER" id="PTHR16943">
    <property type="entry name" value="2-METHYLCITRATE DEHYDRATASE-RELATED"/>
    <property type="match status" value="1"/>
</dbReference>
<dbReference type="Pfam" id="PF19305">
    <property type="entry name" value="MmgE_PrpD_C"/>
    <property type="match status" value="1"/>
</dbReference>
<gene>
    <name evidence="4" type="ORF">BCF46_0094</name>
</gene>
<dbReference type="GO" id="GO:0016829">
    <property type="term" value="F:lyase activity"/>
    <property type="evidence" value="ECO:0007669"/>
    <property type="project" value="InterPro"/>
</dbReference>
<reference evidence="4 5" key="1">
    <citation type="submission" date="2018-10" db="EMBL/GenBank/DDBJ databases">
        <title>Genomic Encyclopedia of Archaeal and Bacterial Type Strains, Phase II (KMG-II): from individual species to whole genera.</title>
        <authorList>
            <person name="Goeker M."/>
        </authorList>
    </citation>
    <scope>NUCLEOTIDE SEQUENCE [LARGE SCALE GENOMIC DNA]</scope>
    <source>
        <strain evidence="4 5">DSM 29466</strain>
    </source>
</reference>